<name>A0AA36M6W7_CYLNA</name>
<comment type="caution">
    <text evidence="1">The sequence shown here is derived from an EMBL/GenBank/DDBJ whole genome shotgun (WGS) entry which is preliminary data.</text>
</comment>
<reference evidence="1" key="1">
    <citation type="submission" date="2023-07" db="EMBL/GenBank/DDBJ databases">
        <authorList>
            <consortium name="CYATHOMIX"/>
        </authorList>
    </citation>
    <scope>NUCLEOTIDE SEQUENCE</scope>
    <source>
        <strain evidence="1">N/A</strain>
    </source>
</reference>
<dbReference type="Proteomes" id="UP001176961">
    <property type="component" value="Unassembled WGS sequence"/>
</dbReference>
<dbReference type="EMBL" id="CATQJL010000223">
    <property type="protein sequence ID" value="CAJ0599900.1"/>
    <property type="molecule type" value="Genomic_DNA"/>
</dbReference>
<accession>A0AA36M6W7</accession>
<evidence type="ECO:0000313" key="1">
    <source>
        <dbReference type="EMBL" id="CAJ0599900.1"/>
    </source>
</evidence>
<organism evidence="1 2">
    <name type="scientific">Cylicocyclus nassatus</name>
    <name type="common">Nematode worm</name>
    <dbReference type="NCBI Taxonomy" id="53992"/>
    <lineage>
        <taxon>Eukaryota</taxon>
        <taxon>Metazoa</taxon>
        <taxon>Ecdysozoa</taxon>
        <taxon>Nematoda</taxon>
        <taxon>Chromadorea</taxon>
        <taxon>Rhabditida</taxon>
        <taxon>Rhabditina</taxon>
        <taxon>Rhabditomorpha</taxon>
        <taxon>Strongyloidea</taxon>
        <taxon>Strongylidae</taxon>
        <taxon>Cylicocyclus</taxon>
    </lineage>
</organism>
<protein>
    <submittedName>
        <fullName evidence="1">Uncharacterized protein</fullName>
    </submittedName>
</protein>
<dbReference type="AlphaFoldDB" id="A0AA36M6W7"/>
<sequence length="175" mass="20124">MDVTHNRSVISDKRTTPLKGKASDFIVNMVLKNERILLREQQLNLLNYALSGSYYSCRDLDTCEWRKNVMDKLAQQEKQIRKQNTEILSLKSCIRRLVLVCTEMISPGSEKEVGDLLTDVLSTVTTGSTHGYGTFRRTRATVADYLYIKCAYQFIFHDNPSISLPSNYYPHYISI</sequence>
<proteinExistence type="predicted"/>
<evidence type="ECO:0000313" key="2">
    <source>
        <dbReference type="Proteomes" id="UP001176961"/>
    </source>
</evidence>
<keyword evidence="2" id="KW-1185">Reference proteome</keyword>
<gene>
    <name evidence="1" type="ORF">CYNAS_LOCUS11883</name>
</gene>
<dbReference type="CDD" id="cd21931">
    <property type="entry name" value="TD_EMAP-like"/>
    <property type="match status" value="1"/>
</dbReference>
<dbReference type="InterPro" id="IPR049813">
    <property type="entry name" value="Elp-1-like_TD"/>
</dbReference>